<dbReference type="Pfam" id="PF00106">
    <property type="entry name" value="adh_short"/>
    <property type="match status" value="1"/>
</dbReference>
<name>A0ABR9QPS7_9BACI</name>
<dbReference type="InterPro" id="IPR002347">
    <property type="entry name" value="SDR_fam"/>
</dbReference>
<keyword evidence="5" id="KW-1185">Reference proteome</keyword>
<dbReference type="Gene3D" id="3.40.50.720">
    <property type="entry name" value="NAD(P)-binding Rossmann-like Domain"/>
    <property type="match status" value="1"/>
</dbReference>
<dbReference type="PRINTS" id="PR00080">
    <property type="entry name" value="SDRFAMILY"/>
</dbReference>
<evidence type="ECO:0000256" key="2">
    <source>
        <dbReference type="ARBA" id="ARBA00023002"/>
    </source>
</evidence>
<dbReference type="PRINTS" id="PR00081">
    <property type="entry name" value="GDHRDH"/>
</dbReference>
<evidence type="ECO:0000313" key="4">
    <source>
        <dbReference type="EMBL" id="MBE4910502.1"/>
    </source>
</evidence>
<keyword evidence="2" id="KW-0560">Oxidoreductase</keyword>
<reference evidence="4 5" key="1">
    <citation type="submission" date="2020-10" db="EMBL/GenBank/DDBJ databases">
        <title>Bacillus sp. HD4P25, an endophyte from a halophyte.</title>
        <authorList>
            <person name="Sun J.-Q."/>
        </authorList>
    </citation>
    <scope>NUCLEOTIDE SEQUENCE [LARGE SCALE GENOMIC DNA]</scope>
    <source>
        <strain evidence="4 5">YIM 93174</strain>
    </source>
</reference>
<dbReference type="InterPro" id="IPR036291">
    <property type="entry name" value="NAD(P)-bd_dom_sf"/>
</dbReference>
<evidence type="ECO:0000256" key="3">
    <source>
        <dbReference type="RuleBase" id="RU000363"/>
    </source>
</evidence>
<dbReference type="RefSeq" id="WP_193539793.1">
    <property type="nucleotide sequence ID" value="NZ_JADCLJ010000025.1"/>
</dbReference>
<evidence type="ECO:0000256" key="1">
    <source>
        <dbReference type="ARBA" id="ARBA00006484"/>
    </source>
</evidence>
<dbReference type="Proteomes" id="UP001516662">
    <property type="component" value="Unassembled WGS sequence"/>
</dbReference>
<sequence length="222" mass="24191">METILITGAGSGLGKELALQYANKGYHILLVGRTLEKLTDTEKEIITNGGKATSFAMDIGDIDQVEKWTATILKKHKITHLINNAGVGYFGPLTSLTNRQVDEMIHTNITGTINVTKTLLPHLLAHPNTKIMNIISTAGQKGKVNESVYVACKYAIRGFTESLIKELEASSTSVTAVYMGGMDTPFWNNAPGHIKDKSRLRTPKDIASTIISEFNGQAELFV</sequence>
<dbReference type="EMBL" id="JADCLJ010000025">
    <property type="protein sequence ID" value="MBE4910502.1"/>
    <property type="molecule type" value="Genomic_DNA"/>
</dbReference>
<organism evidence="4 5">
    <name type="scientific">Litchfieldia luteola</name>
    <dbReference type="NCBI Taxonomy" id="682179"/>
    <lineage>
        <taxon>Bacteria</taxon>
        <taxon>Bacillati</taxon>
        <taxon>Bacillota</taxon>
        <taxon>Bacilli</taxon>
        <taxon>Bacillales</taxon>
        <taxon>Bacillaceae</taxon>
        <taxon>Litchfieldia</taxon>
    </lineage>
</organism>
<evidence type="ECO:0000313" key="5">
    <source>
        <dbReference type="Proteomes" id="UP001516662"/>
    </source>
</evidence>
<protein>
    <submittedName>
        <fullName evidence="4">SDR family oxidoreductase</fullName>
    </submittedName>
</protein>
<accession>A0ABR9QPS7</accession>
<dbReference type="SUPFAM" id="SSF51735">
    <property type="entry name" value="NAD(P)-binding Rossmann-fold domains"/>
    <property type="match status" value="1"/>
</dbReference>
<dbReference type="PANTHER" id="PTHR44196:SF1">
    <property type="entry name" value="DEHYDROGENASE_REDUCTASE SDR FAMILY MEMBER 7B"/>
    <property type="match status" value="1"/>
</dbReference>
<comment type="similarity">
    <text evidence="1 3">Belongs to the short-chain dehydrogenases/reductases (SDR) family.</text>
</comment>
<proteinExistence type="inferred from homology"/>
<dbReference type="PANTHER" id="PTHR44196">
    <property type="entry name" value="DEHYDROGENASE/REDUCTASE SDR FAMILY MEMBER 7B"/>
    <property type="match status" value="1"/>
</dbReference>
<comment type="caution">
    <text evidence="4">The sequence shown here is derived from an EMBL/GenBank/DDBJ whole genome shotgun (WGS) entry which is preliminary data.</text>
</comment>
<gene>
    <name evidence="4" type="ORF">IMZ08_20915</name>
</gene>
<dbReference type="CDD" id="cd05233">
    <property type="entry name" value="SDR_c"/>
    <property type="match status" value="1"/>
</dbReference>